<name>A0ABD2TZK5_9SOLN</name>
<evidence type="ECO:0000256" key="1">
    <source>
        <dbReference type="SAM" id="MobiDB-lite"/>
    </source>
</evidence>
<keyword evidence="3" id="KW-1185">Reference proteome</keyword>
<reference evidence="2 3" key="1">
    <citation type="submission" date="2024-05" db="EMBL/GenBank/DDBJ databases">
        <title>De novo assembly of an allotetraploid wild potato.</title>
        <authorList>
            <person name="Hosaka A.J."/>
        </authorList>
    </citation>
    <scope>NUCLEOTIDE SEQUENCE [LARGE SCALE GENOMIC DNA]</scope>
    <source>
        <tissue evidence="2">Young leaves</tissue>
    </source>
</reference>
<protein>
    <submittedName>
        <fullName evidence="2">Uncharacterized protein</fullName>
    </submittedName>
</protein>
<dbReference type="Proteomes" id="UP001627284">
    <property type="component" value="Unassembled WGS sequence"/>
</dbReference>
<feature type="non-terminal residue" evidence="2">
    <location>
        <position position="1"/>
    </location>
</feature>
<accession>A0ABD2TZK5</accession>
<organism evidence="2 3">
    <name type="scientific">Solanum stoloniferum</name>
    <dbReference type="NCBI Taxonomy" id="62892"/>
    <lineage>
        <taxon>Eukaryota</taxon>
        <taxon>Viridiplantae</taxon>
        <taxon>Streptophyta</taxon>
        <taxon>Embryophyta</taxon>
        <taxon>Tracheophyta</taxon>
        <taxon>Spermatophyta</taxon>
        <taxon>Magnoliopsida</taxon>
        <taxon>eudicotyledons</taxon>
        <taxon>Gunneridae</taxon>
        <taxon>Pentapetalae</taxon>
        <taxon>asterids</taxon>
        <taxon>lamiids</taxon>
        <taxon>Solanales</taxon>
        <taxon>Solanaceae</taxon>
        <taxon>Solanoideae</taxon>
        <taxon>Solaneae</taxon>
        <taxon>Solanum</taxon>
    </lineage>
</organism>
<dbReference type="EMBL" id="JBJKTR010000008">
    <property type="protein sequence ID" value="KAL3361719.1"/>
    <property type="molecule type" value="Genomic_DNA"/>
</dbReference>
<feature type="region of interest" description="Disordered" evidence="1">
    <location>
        <begin position="77"/>
        <end position="105"/>
    </location>
</feature>
<sequence length="187" mass="20767">QQYSNYILAHNSNSKYTYNISKQQFQTDPIPPTRPHPLFFPFNFNNKAAATSKQRAIGVNMASKYTVTQTVAATAPNRVKSHSRVHGTNNFPCLPPLPSPTRSSPASRVQSTLWLRDGATSSARAVDLIEAVHAAASSRFSGILEEISYQTQLFSSPGKEFEFENLWGIPSWPLFISVLHPFSPQKS</sequence>
<evidence type="ECO:0000313" key="2">
    <source>
        <dbReference type="EMBL" id="KAL3361719.1"/>
    </source>
</evidence>
<gene>
    <name evidence="2" type="ORF">AABB24_014539</name>
</gene>
<proteinExistence type="predicted"/>
<comment type="caution">
    <text evidence="2">The sequence shown here is derived from an EMBL/GenBank/DDBJ whole genome shotgun (WGS) entry which is preliminary data.</text>
</comment>
<evidence type="ECO:0000313" key="3">
    <source>
        <dbReference type="Proteomes" id="UP001627284"/>
    </source>
</evidence>
<dbReference type="AlphaFoldDB" id="A0ABD2TZK5"/>